<dbReference type="GO" id="GO:0000150">
    <property type="term" value="F:DNA strand exchange activity"/>
    <property type="evidence" value="ECO:0007669"/>
    <property type="project" value="InterPro"/>
</dbReference>
<dbReference type="InterPro" id="IPR038109">
    <property type="entry name" value="DNA_bind_recomb_sf"/>
</dbReference>
<evidence type="ECO:0000259" key="2">
    <source>
        <dbReference type="PROSITE" id="PS51736"/>
    </source>
</evidence>
<comment type="caution">
    <text evidence="4">The sequence shown here is derived from an EMBL/GenBank/DDBJ whole genome shotgun (WGS) entry which is preliminary data.</text>
</comment>
<evidence type="ECO:0008006" key="6">
    <source>
        <dbReference type="Google" id="ProtNLM"/>
    </source>
</evidence>
<dbReference type="PROSITE" id="PS51737">
    <property type="entry name" value="RECOMBINASE_DNA_BIND"/>
    <property type="match status" value="1"/>
</dbReference>
<proteinExistence type="predicted"/>
<dbReference type="Pfam" id="PF07508">
    <property type="entry name" value="Recombinase"/>
    <property type="match status" value="1"/>
</dbReference>
<feature type="domain" description="Resolvase/invertase-type recombinase catalytic" evidence="2">
    <location>
        <begin position="28"/>
        <end position="174"/>
    </location>
</feature>
<dbReference type="Pfam" id="PF13408">
    <property type="entry name" value="Zn_ribbon_recom"/>
    <property type="match status" value="1"/>
</dbReference>
<feature type="domain" description="Recombinase" evidence="3">
    <location>
        <begin position="181"/>
        <end position="288"/>
    </location>
</feature>
<dbReference type="GO" id="GO:0003677">
    <property type="term" value="F:DNA binding"/>
    <property type="evidence" value="ECO:0007669"/>
    <property type="project" value="InterPro"/>
</dbReference>
<dbReference type="PANTHER" id="PTHR30461">
    <property type="entry name" value="DNA-INVERTASE FROM LAMBDOID PROPHAGE"/>
    <property type="match status" value="1"/>
</dbReference>
<dbReference type="Gene3D" id="3.40.50.1390">
    <property type="entry name" value="Resolvase, N-terminal catalytic domain"/>
    <property type="match status" value="1"/>
</dbReference>
<evidence type="ECO:0000313" key="5">
    <source>
        <dbReference type="Proteomes" id="UP000177052"/>
    </source>
</evidence>
<dbReference type="PROSITE" id="PS51736">
    <property type="entry name" value="RECOMBINASES_3"/>
    <property type="match status" value="1"/>
</dbReference>
<dbReference type="InterPro" id="IPR006119">
    <property type="entry name" value="Resolv_N"/>
</dbReference>
<evidence type="ECO:0000259" key="3">
    <source>
        <dbReference type="PROSITE" id="PS51737"/>
    </source>
</evidence>
<feature type="non-terminal residue" evidence="4">
    <location>
        <position position="1"/>
    </location>
</feature>
<dbReference type="Proteomes" id="UP000177052">
    <property type="component" value="Unassembled WGS sequence"/>
</dbReference>
<dbReference type="InterPro" id="IPR050639">
    <property type="entry name" value="SSR_resolvase"/>
</dbReference>
<dbReference type="Gene3D" id="3.90.1750.20">
    <property type="entry name" value="Putative Large Serine Recombinase, Chain B, Domain 2"/>
    <property type="match status" value="1"/>
</dbReference>
<evidence type="ECO:0000313" key="4">
    <source>
        <dbReference type="EMBL" id="OGI79121.1"/>
    </source>
</evidence>
<dbReference type="CDD" id="cd00338">
    <property type="entry name" value="Ser_Recombinase"/>
    <property type="match status" value="1"/>
</dbReference>
<dbReference type="SMART" id="SM00857">
    <property type="entry name" value="Resolvase"/>
    <property type="match status" value="1"/>
</dbReference>
<gene>
    <name evidence="4" type="ORF">A3F19_02900</name>
</gene>
<keyword evidence="1" id="KW-0175">Coiled coil</keyword>
<dbReference type="Pfam" id="PF00239">
    <property type="entry name" value="Resolvase"/>
    <property type="match status" value="1"/>
</dbReference>
<dbReference type="AlphaFoldDB" id="A0A1F6WB53"/>
<dbReference type="InterPro" id="IPR011109">
    <property type="entry name" value="DNA_bind_recombinase_dom"/>
</dbReference>
<organism evidence="4 5">
    <name type="scientific">Candidatus Nomurabacteria bacterium RIFCSPHIGHO2_12_FULL_37_29</name>
    <dbReference type="NCBI Taxonomy" id="1801759"/>
    <lineage>
        <taxon>Bacteria</taxon>
        <taxon>Candidatus Nomuraibacteriota</taxon>
    </lineage>
</organism>
<feature type="coiled-coil region" evidence="1">
    <location>
        <begin position="382"/>
        <end position="437"/>
    </location>
</feature>
<sequence>IFWRKGKGFINEGQKKFFHQFFNYKTMKYIIYARKSTESEERQVRSIESQISELREFAAKEKLEIVASLCEAQTAKEPGRIKFAEMLSFLEEGKADGILSWNPDRLARNSIDGGQIIYLLDTGKIKDLKFPTHWFENTPQGKFMLNIAFGQSKYYVDNLSENIKRGHRAKLRKGIWPSFAPLGYTNNHKTRDVDVDLDKAPLVRKGFELYSTGKYTLKQIAKALKDLGLRSYKGNVLAVSCVQRILKSTFYYGIFEFNGETYQGSHEPLISKKLFDKCQEVMKDRGHIKTRKAENTFPFRGLLTCGECKCAITAETQKGHNYYHCTKKREMCSQKYVREELLTEQVKSFLQKVSLPSQNTEKVLRELDKDEQKARADSKVFVENLKSELADVEVRLDKLLSAYLDEVITSEEYAGQKQKMLDQRVELKEKIHEIEDKGVSWLEPARAWVKSLNQAEKLLESGDKSEMTTFLKQIGSNHILIDKSFSFSPKNPFQILAESRQRRDEATSANLLFPNWRRR</sequence>
<dbReference type="InterPro" id="IPR025827">
    <property type="entry name" value="Zn_ribbon_recom_dom"/>
</dbReference>
<protein>
    <recommendedName>
        <fullName evidence="6">Recombinase domain-containing protein</fullName>
    </recommendedName>
</protein>
<dbReference type="EMBL" id="MFUJ01000028">
    <property type="protein sequence ID" value="OGI79121.1"/>
    <property type="molecule type" value="Genomic_DNA"/>
</dbReference>
<dbReference type="SUPFAM" id="SSF53041">
    <property type="entry name" value="Resolvase-like"/>
    <property type="match status" value="1"/>
</dbReference>
<evidence type="ECO:0000256" key="1">
    <source>
        <dbReference type="SAM" id="Coils"/>
    </source>
</evidence>
<accession>A0A1F6WB53</accession>
<name>A0A1F6WB53_9BACT</name>
<dbReference type="InterPro" id="IPR036162">
    <property type="entry name" value="Resolvase-like_N_sf"/>
</dbReference>
<dbReference type="PANTHER" id="PTHR30461:SF23">
    <property type="entry name" value="DNA RECOMBINASE-RELATED"/>
    <property type="match status" value="1"/>
</dbReference>
<reference evidence="4 5" key="1">
    <citation type="journal article" date="2016" name="Nat. Commun.">
        <title>Thousands of microbial genomes shed light on interconnected biogeochemical processes in an aquifer system.</title>
        <authorList>
            <person name="Anantharaman K."/>
            <person name="Brown C.T."/>
            <person name="Hug L.A."/>
            <person name="Sharon I."/>
            <person name="Castelle C.J."/>
            <person name="Probst A.J."/>
            <person name="Thomas B.C."/>
            <person name="Singh A."/>
            <person name="Wilkins M.J."/>
            <person name="Karaoz U."/>
            <person name="Brodie E.L."/>
            <person name="Williams K.H."/>
            <person name="Hubbard S.S."/>
            <person name="Banfield J.F."/>
        </authorList>
    </citation>
    <scope>NUCLEOTIDE SEQUENCE [LARGE SCALE GENOMIC DNA]</scope>
</reference>